<dbReference type="PANTHER" id="PTHR11102:SF160">
    <property type="entry name" value="ERAD-ASSOCIATED E3 UBIQUITIN-PROTEIN LIGASE COMPONENT HRD3"/>
    <property type="match status" value="1"/>
</dbReference>
<organism evidence="3 4">
    <name type="scientific">Thalassiosira oceanica</name>
    <name type="common">Marine diatom</name>
    <dbReference type="NCBI Taxonomy" id="159749"/>
    <lineage>
        <taxon>Eukaryota</taxon>
        <taxon>Sar</taxon>
        <taxon>Stramenopiles</taxon>
        <taxon>Ochrophyta</taxon>
        <taxon>Bacillariophyta</taxon>
        <taxon>Coscinodiscophyceae</taxon>
        <taxon>Thalassiosirophycidae</taxon>
        <taxon>Thalassiosirales</taxon>
        <taxon>Thalassiosiraceae</taxon>
        <taxon>Thalassiosira</taxon>
    </lineage>
</organism>
<reference evidence="3 4" key="1">
    <citation type="journal article" date="2012" name="Genome Biol.">
        <title>Genome and low-iron response of an oceanic diatom adapted to chronic iron limitation.</title>
        <authorList>
            <person name="Lommer M."/>
            <person name="Specht M."/>
            <person name="Roy A.S."/>
            <person name="Kraemer L."/>
            <person name="Andreson R."/>
            <person name="Gutowska M.A."/>
            <person name="Wolf J."/>
            <person name="Bergner S.V."/>
            <person name="Schilhabel M.B."/>
            <person name="Klostermeier U.C."/>
            <person name="Beiko R.G."/>
            <person name="Rosenstiel P."/>
            <person name="Hippler M."/>
            <person name="Laroche J."/>
        </authorList>
    </citation>
    <scope>NUCLEOTIDE SEQUENCE [LARGE SCALE GENOMIC DNA]</scope>
    <source>
        <strain evidence="3 4">CCMP1005</strain>
    </source>
</reference>
<feature type="compositionally biased region" description="Polar residues" evidence="2">
    <location>
        <begin position="585"/>
        <end position="599"/>
    </location>
</feature>
<feature type="region of interest" description="Disordered" evidence="2">
    <location>
        <begin position="310"/>
        <end position="336"/>
    </location>
</feature>
<dbReference type="SMART" id="SM00671">
    <property type="entry name" value="SEL1"/>
    <property type="match status" value="6"/>
</dbReference>
<evidence type="ECO:0000313" key="3">
    <source>
        <dbReference type="EMBL" id="EJK72659.1"/>
    </source>
</evidence>
<dbReference type="EMBL" id="AGNL01005509">
    <property type="protein sequence ID" value="EJK72659.1"/>
    <property type="molecule type" value="Genomic_DNA"/>
</dbReference>
<feature type="region of interest" description="Disordered" evidence="2">
    <location>
        <begin position="413"/>
        <end position="524"/>
    </location>
</feature>
<proteinExistence type="inferred from homology"/>
<dbReference type="InterPro" id="IPR006597">
    <property type="entry name" value="Sel1-like"/>
</dbReference>
<dbReference type="InterPro" id="IPR011990">
    <property type="entry name" value="TPR-like_helical_dom_sf"/>
</dbReference>
<evidence type="ECO:0000313" key="4">
    <source>
        <dbReference type="Proteomes" id="UP000266841"/>
    </source>
</evidence>
<comment type="caution">
    <text evidence="3">The sequence shown here is derived from an EMBL/GenBank/DDBJ whole genome shotgun (WGS) entry which is preliminary data.</text>
</comment>
<feature type="compositionally biased region" description="Low complexity" evidence="2">
    <location>
        <begin position="615"/>
        <end position="627"/>
    </location>
</feature>
<feature type="compositionally biased region" description="Low complexity" evidence="2">
    <location>
        <begin position="558"/>
        <end position="584"/>
    </location>
</feature>
<dbReference type="Pfam" id="PF08238">
    <property type="entry name" value="Sel1"/>
    <property type="match status" value="4"/>
</dbReference>
<evidence type="ECO:0000256" key="2">
    <source>
        <dbReference type="SAM" id="MobiDB-lite"/>
    </source>
</evidence>
<dbReference type="SUPFAM" id="SSF81901">
    <property type="entry name" value="HCP-like"/>
    <property type="match status" value="2"/>
</dbReference>
<protein>
    <recommendedName>
        <fullName evidence="5">RING-type domain-containing protein</fullName>
    </recommendedName>
</protein>
<dbReference type="AlphaFoldDB" id="K0T6I7"/>
<feature type="region of interest" description="Disordered" evidence="2">
    <location>
        <begin position="19"/>
        <end position="44"/>
    </location>
</feature>
<evidence type="ECO:0000256" key="1">
    <source>
        <dbReference type="ARBA" id="ARBA00038101"/>
    </source>
</evidence>
<comment type="similarity">
    <text evidence="1">Belongs to the sel-1 family.</text>
</comment>
<keyword evidence="4" id="KW-1185">Reference proteome</keyword>
<dbReference type="InterPro" id="IPR050767">
    <property type="entry name" value="Sel1_AlgK"/>
</dbReference>
<name>K0T6I7_THAOC</name>
<dbReference type="Gene3D" id="1.25.40.10">
    <property type="entry name" value="Tetratricopeptide repeat domain"/>
    <property type="match status" value="2"/>
</dbReference>
<dbReference type="PANTHER" id="PTHR11102">
    <property type="entry name" value="SEL-1-LIKE PROTEIN"/>
    <property type="match status" value="1"/>
</dbReference>
<evidence type="ECO:0008006" key="5">
    <source>
        <dbReference type="Google" id="ProtNLM"/>
    </source>
</evidence>
<feature type="compositionally biased region" description="Basic and acidic residues" evidence="2">
    <location>
        <begin position="921"/>
        <end position="932"/>
    </location>
</feature>
<gene>
    <name evidence="3" type="ORF">THAOC_05789</name>
</gene>
<feature type="region of interest" description="Disordered" evidence="2">
    <location>
        <begin position="554"/>
        <end position="642"/>
    </location>
</feature>
<sequence length="940" mass="102158">MSDKLISWQLPGCKGLFYGHRTSGGSPSRRSLETRSGRSSPSLRAQGLAVSFLDSDDEPGGATPAASAGRARSRTYFQTPTPIAHGDAAILAQVRKRADVKDPVATEYLGQLYYHGKHGLQPDIPRAIELWTEAARLGDLDAHFKIGRLYFKGEGVEQDVARGIRHWQHAAIQGQPGSRLILGLHEWTDENHELAVQHLMLSAKMGDADSLNSIKKMFMEGHATKAQYAEALKGYQTALEETKSPQREEAKAFLNGNSQESPGTDPLELNCPMWRRLYISPVTRWDCHKYCHPPDEVEKSSSSELKFSPRAGLERPGQFPPAVDGCSPPKGRALPRRGKIAGRGAVLSGRHSPRAPHLPRRGGVHVRLSPLRFNRSSALPPDPFSSNSEDKTGHVVARLLPWTRLLWGREPPSRLARTPAAASRDSSTGKRVSGRMGEGAGPRRVSRLGAPSRKTDSGAVTGECLQVGKRAEAAPPRSEPAPSPQVLPSCAEGQRHSGRQRGDVGDARASTTIGTQGDALPRAARWWRPRSEPDPSFAAFTPRAVWSWRTRLHGRNPASSDSKAAQQSKSHSGPAAPGSGPSASQLSTTPTLRQRSSSAGEDDRMAPPQTPRPPSSSSSRGGQDGQDAPADEGHLGSLGTWGPWVQARTDAEEGRLDVKAASTRRILLDSGDDMSLAEKHQPPAPAVPAAGPIPDAVTEEELMSSGHELPEGNTCPLCCLPIALPMTKSSSLQTCCMKMVCHGCNLASVQRGLKDICPFCRTPNPDGDAAILALVRKRVDARDPVATEFLASAYHRGNRGLQQDIPRSIELWTEAANLGDLNAHFNLGYRYWSGKGVEQDVARGIRHLQHAAMQGHPGSRFMLGFHEYKSRNDELAVQHWMISAKMGHEVSPNEIKEMFMKGHATKAQYAEALRGYQNALDETKSPQREEAKAFFNERSA</sequence>
<accession>K0T6I7</accession>
<dbReference type="Proteomes" id="UP000266841">
    <property type="component" value="Unassembled WGS sequence"/>
</dbReference>
<feature type="region of interest" description="Disordered" evidence="2">
    <location>
        <begin position="921"/>
        <end position="940"/>
    </location>
</feature>